<dbReference type="VEuPathDB" id="TriTrypDB:TcCLB.476833.10"/>
<feature type="compositionally biased region" description="Polar residues" evidence="1">
    <location>
        <begin position="833"/>
        <end position="853"/>
    </location>
</feature>
<dbReference type="InterPro" id="IPR011040">
    <property type="entry name" value="Sialidase"/>
</dbReference>
<reference evidence="6 7" key="1">
    <citation type="journal article" date="2018" name="Microb. Genom.">
        <title>Expanding an expanded genome: long-read sequencing of Trypanosoma cruzi.</title>
        <authorList>
            <person name="Berna L."/>
            <person name="Rodriguez M."/>
            <person name="Chiribao M.L."/>
            <person name="Parodi-Talice A."/>
            <person name="Pita S."/>
            <person name="Rijo G."/>
            <person name="Alvarez-Valin F."/>
            <person name="Robello C."/>
        </authorList>
    </citation>
    <scope>NUCLEOTIDE SEQUENCE [LARGE SCALE GENOMIC DNA]</scope>
    <source>
        <strain evidence="6 7">Dm28c</strain>
    </source>
</reference>
<feature type="domain" description="Trans-sialidase C-terminal" evidence="5">
    <location>
        <begin position="606"/>
        <end position="809"/>
    </location>
</feature>
<dbReference type="VEuPathDB" id="TriTrypDB:TcCLB.509581.10"/>
<feature type="transmembrane region" description="Helical" evidence="2">
    <location>
        <begin position="25"/>
        <end position="44"/>
    </location>
</feature>
<dbReference type="Pfam" id="PF22925">
    <property type="entry name" value="TS_C"/>
    <property type="match status" value="1"/>
</dbReference>
<dbReference type="VEuPathDB" id="TriTrypDB:BCY84_04724"/>
<dbReference type="InterPro" id="IPR022144">
    <property type="entry name" value="DUF3676"/>
</dbReference>
<protein>
    <submittedName>
        <fullName evidence="6">Putative trans-sialidase, Group VIII</fullName>
    </submittedName>
</protein>
<dbReference type="VEuPathDB" id="TriTrypDB:C3747_387g4"/>
<dbReference type="Gene3D" id="2.60.120.200">
    <property type="match status" value="1"/>
</dbReference>
<dbReference type="InterPro" id="IPR036278">
    <property type="entry name" value="Sialidase_sf"/>
</dbReference>
<dbReference type="EMBL" id="PRFA01000035">
    <property type="protein sequence ID" value="PWU92687.1"/>
    <property type="molecule type" value="Genomic_DNA"/>
</dbReference>
<dbReference type="InterPro" id="IPR013320">
    <property type="entry name" value="ConA-like_dom_sf"/>
</dbReference>
<feature type="compositionally biased region" description="Basic and acidic residues" evidence="1">
    <location>
        <begin position="135"/>
        <end position="146"/>
    </location>
</feature>
<feature type="compositionally biased region" description="Polar residues" evidence="1">
    <location>
        <begin position="917"/>
        <end position="932"/>
    </location>
</feature>
<dbReference type="GO" id="GO:0004308">
    <property type="term" value="F:exo-alpha-sialidase activity"/>
    <property type="evidence" value="ECO:0007669"/>
    <property type="project" value="InterPro"/>
</dbReference>
<evidence type="ECO:0000259" key="3">
    <source>
        <dbReference type="Pfam" id="PF12429"/>
    </source>
</evidence>
<sequence>MASPNDEISACISLSLCVCVGFRRVVVALFCVQLFSMLFLLCSLESCTLRGRSALLPTDVSDVLPLSLCSSPLLEHRHARKESNQTRIATVKFEGSERTNSTHTAHTHIYMLSRVAAVMAPRTHNRRRVTGSSGRRREGGENEPQRPHMSRRVFTSAALLLLLVVLMCCGIGGAATAERGNGKKAVDALLGIKWDKLDNWEDVSNAGGKITSLRVPGLVKVGNDVFAVAEAQYGERNGAGSCAGILSKHLDIKGEPMDISTSDMSLFCMQLVETAENNFGTTELLRPTTVVLGDSVYMLVGKQSRTRPQVEGTNERGLLLVKGTVSGEGGKKKIRWNETHVVKPEPKGKSGSLTELIGGGGSGAVMRDGALVFPMQAKKSDGTKVLLSMHFPNSVNKWELSSETPGNGCRDPTLVKWEKYEGDNERLFMMAHCAGGYYDVYRSTPHGVNWYKLGEPINRVWGNSHNRKGDGVQSGSTTATIEGKEVMLITAPVYENDDGKGRLHLWVTDNARVYDVGPVSRENDDAAASSLLMNSGKDNNELISLYENRKDGAYNLVAVRLTEKLKRVKEVVKTWKDLDSALQSCSSGSSGTVGLPTKGMCNGRVPTDGLVGFLSGNFSENTWRDEYLGVNATVTNGKRRVPNGWTFKGSGAGAVWPVGDMGQTVPYYFANNKFTLVATVSIHEVPQSDSSPVPLIGVKMNDTKGTVLFGLSYTHEKKWLAIPENSGNAEDIGVWEPNKTYQVVLRMDDDDEWTVFVNREEILQARYDENLFNSHRISHFYIGGNSKNQSATGGHVTVTNVLLYNERLFDDNLRKLNASKVAIPSLGVEEQPTEQAANTGTLVASESKSVESATSHEEFTEDDTDEQEEGIVHDLVPAASSSTAVEGSSVPELAIAAQSAENSHQEKNAQFSEGEKSQQSTPTEEDNSIQQDSDVHTKDLQSEESAEVVDVETPPESNDAQQPEEEEEANDGSGGTTSQVAASLNMETVTAPVDGEHQVQQSTELPAENDVRSTGTGTTDAEESLILEAGGSNSERAMNSDSSPTPSRSDAEPTSAEDTDNISRTDGAEVSSEEGEEAPQTVDTPPGNTSTTPGDEAIPSTKGAARHSDNDIFNTSEFADLLSTALNHDSTVHVCVSRVLLLLLLGLWGTAALC</sequence>
<dbReference type="InterPro" id="IPR021287">
    <property type="entry name" value="Trans-sialidase_CS"/>
</dbReference>
<dbReference type="VEuPathDB" id="TriTrypDB:TcYC6_0136300"/>
<dbReference type="VEuPathDB" id="TriTrypDB:TcBrA4_0187930"/>
<keyword evidence="2" id="KW-0812">Transmembrane</keyword>
<dbReference type="VEuPathDB" id="TriTrypDB:ECC02_003861"/>
<dbReference type="InterPro" id="IPR008377">
    <property type="entry name" value="Sialidase_trypan"/>
</dbReference>
<dbReference type="PRINTS" id="PR01803">
    <property type="entry name" value="TCSIALIDASE"/>
</dbReference>
<feature type="region of interest" description="Disordered" evidence="1">
    <location>
        <begin position="123"/>
        <end position="149"/>
    </location>
</feature>
<dbReference type="AlphaFoldDB" id="A0A2V2V852"/>
<dbReference type="Proteomes" id="UP000246121">
    <property type="component" value="Unassembled WGS sequence"/>
</dbReference>
<feature type="compositionally biased region" description="Polar residues" evidence="1">
    <location>
        <begin position="1031"/>
        <end position="1048"/>
    </location>
</feature>
<keyword evidence="2" id="KW-1133">Transmembrane helix</keyword>
<feature type="compositionally biased region" description="Polar residues" evidence="1">
    <location>
        <begin position="1081"/>
        <end position="1093"/>
    </location>
</feature>
<dbReference type="VEuPathDB" id="TriTrypDB:Tc_MARK_6474"/>
<dbReference type="Pfam" id="PF13859">
    <property type="entry name" value="BNR_3"/>
    <property type="match status" value="1"/>
</dbReference>
<gene>
    <name evidence="6" type="ORF">C4B63_35g363</name>
</gene>
<feature type="domain" description="DUF3676" evidence="3">
    <location>
        <begin position="839"/>
        <end position="1067"/>
    </location>
</feature>
<feature type="region of interest" description="Disordered" evidence="1">
    <location>
        <begin position="898"/>
        <end position="1108"/>
    </location>
</feature>
<feature type="compositionally biased region" description="Acidic residues" evidence="1">
    <location>
        <begin position="859"/>
        <end position="868"/>
    </location>
</feature>
<dbReference type="VEuPathDB" id="TriTrypDB:TCSYLVIO_007684"/>
<evidence type="ECO:0000313" key="6">
    <source>
        <dbReference type="EMBL" id="PWU92687.1"/>
    </source>
</evidence>
<dbReference type="VEuPathDB" id="TriTrypDB:TCDM_11552"/>
<dbReference type="Pfam" id="PF11052">
    <property type="entry name" value="Tr-sialidase_C"/>
    <property type="match status" value="1"/>
</dbReference>
<evidence type="ECO:0000256" key="1">
    <source>
        <dbReference type="SAM" id="MobiDB-lite"/>
    </source>
</evidence>
<feature type="domain" description="Sialidase" evidence="4">
    <location>
        <begin position="215"/>
        <end position="547"/>
    </location>
</feature>
<accession>A0A2V2V852</accession>
<evidence type="ECO:0000259" key="5">
    <source>
        <dbReference type="Pfam" id="PF22925"/>
    </source>
</evidence>
<feature type="region of interest" description="Disordered" evidence="1">
    <location>
        <begin position="830"/>
        <end position="868"/>
    </location>
</feature>
<dbReference type="VEuPathDB" id="TriTrypDB:TcCL_Unassigned04998"/>
<dbReference type="CDD" id="cd15482">
    <property type="entry name" value="Sialidase_non-viral"/>
    <property type="match status" value="1"/>
</dbReference>
<dbReference type="SUPFAM" id="SSF50939">
    <property type="entry name" value="Sialidases"/>
    <property type="match status" value="1"/>
</dbReference>
<comment type="caution">
    <text evidence="6">The sequence shown here is derived from an EMBL/GenBank/DDBJ whole genome shotgun (WGS) entry which is preliminary data.</text>
</comment>
<dbReference type="SUPFAM" id="SSF49899">
    <property type="entry name" value="Concanavalin A-like lectins/glucanases"/>
    <property type="match status" value="1"/>
</dbReference>
<dbReference type="InterPro" id="IPR055239">
    <property type="entry name" value="TS_C"/>
</dbReference>
<dbReference type="Pfam" id="PF12429">
    <property type="entry name" value="DUF3676"/>
    <property type="match status" value="1"/>
</dbReference>
<feature type="transmembrane region" description="Helical" evidence="2">
    <location>
        <begin position="153"/>
        <end position="175"/>
    </location>
</feature>
<dbReference type="VEuPathDB" id="TriTrypDB:TcG_11928"/>
<evidence type="ECO:0000313" key="7">
    <source>
        <dbReference type="Proteomes" id="UP000246121"/>
    </source>
</evidence>
<name>A0A2V2V852_TRYCR</name>
<dbReference type="VEuPathDB" id="TriTrypDB:TcCLB.508521.100"/>
<evidence type="ECO:0000256" key="2">
    <source>
        <dbReference type="SAM" id="Phobius"/>
    </source>
</evidence>
<feature type="compositionally biased region" description="Polar residues" evidence="1">
    <location>
        <begin position="976"/>
        <end position="988"/>
    </location>
</feature>
<dbReference type="Gene3D" id="2.120.10.10">
    <property type="match status" value="1"/>
</dbReference>
<proteinExistence type="predicted"/>
<keyword evidence="2" id="KW-0472">Membrane</keyword>
<dbReference type="VEuPathDB" id="TriTrypDB:TcCL_Unassigned04313"/>
<dbReference type="VEuPathDB" id="TriTrypDB:TcCL_Unassigned04062"/>
<dbReference type="VEuPathDB" id="TriTrypDB:C4B63_35g363"/>
<organism evidence="6 7">
    <name type="scientific">Trypanosoma cruzi</name>
    <dbReference type="NCBI Taxonomy" id="5693"/>
    <lineage>
        <taxon>Eukaryota</taxon>
        <taxon>Discoba</taxon>
        <taxon>Euglenozoa</taxon>
        <taxon>Kinetoplastea</taxon>
        <taxon>Metakinetoplastina</taxon>
        <taxon>Trypanosomatida</taxon>
        <taxon>Trypanosomatidae</taxon>
        <taxon>Trypanosoma</taxon>
        <taxon>Schizotrypanum</taxon>
    </lineage>
</organism>
<evidence type="ECO:0000259" key="4">
    <source>
        <dbReference type="Pfam" id="PF13859"/>
    </source>
</evidence>